<reference evidence="1" key="1">
    <citation type="submission" date="2019-04" db="EMBL/GenBank/DDBJ databases">
        <title>Evolution of Biomass-Degrading Anaerobic Consortia Revealed by Metagenomics.</title>
        <authorList>
            <person name="Peng X."/>
        </authorList>
    </citation>
    <scope>NUCLEOTIDE SEQUENCE</scope>
    <source>
        <strain evidence="1">SIG195</strain>
    </source>
</reference>
<gene>
    <name evidence="1" type="ORF">E7156_06885</name>
</gene>
<organism evidence="1 2">
    <name type="scientific">Streptococcus gallolyticus</name>
    <dbReference type="NCBI Taxonomy" id="315405"/>
    <lineage>
        <taxon>Bacteria</taxon>
        <taxon>Bacillati</taxon>
        <taxon>Bacillota</taxon>
        <taxon>Bacilli</taxon>
        <taxon>Lactobacillales</taxon>
        <taxon>Streptococcaceae</taxon>
        <taxon>Streptococcus</taxon>
    </lineage>
</organism>
<evidence type="ECO:0000313" key="1">
    <source>
        <dbReference type="EMBL" id="MBE6165011.1"/>
    </source>
</evidence>
<dbReference type="AlphaFoldDB" id="A0A927XIN3"/>
<name>A0A927XIN3_9STRE</name>
<evidence type="ECO:0008006" key="3">
    <source>
        <dbReference type="Google" id="ProtNLM"/>
    </source>
</evidence>
<dbReference type="EMBL" id="SVAF01000017">
    <property type="protein sequence ID" value="MBE6165011.1"/>
    <property type="molecule type" value="Genomic_DNA"/>
</dbReference>
<accession>A0A927XIN3</accession>
<proteinExistence type="predicted"/>
<dbReference type="Proteomes" id="UP000700800">
    <property type="component" value="Unassembled WGS sequence"/>
</dbReference>
<comment type="caution">
    <text evidence="1">The sequence shown here is derived from an EMBL/GenBank/DDBJ whole genome shotgun (WGS) entry which is preliminary data.</text>
</comment>
<protein>
    <recommendedName>
        <fullName evidence="3">Phage protein</fullName>
    </recommendedName>
</protein>
<evidence type="ECO:0000313" key="2">
    <source>
        <dbReference type="Proteomes" id="UP000700800"/>
    </source>
</evidence>
<sequence>MKQTKTFIVFRDKKTGAFLVDYQNKKSSLAFKSTWSDDIEDAINITKEKFEEENERYKGMLDVFGAEPIEVKAEYTLTTLDGKEPEEIKANNQSKAKMLFDALDDIFGGDD</sequence>